<dbReference type="InterPro" id="IPR049082">
    <property type="entry name" value="T7SS_signal"/>
</dbReference>
<keyword evidence="3" id="KW-1133">Transmembrane helix</keyword>
<sequence length="2245" mass="229241">MARPGDWSALGLGGDPTPGDASVINGIADAMRDLASSAATVNTGLRELQNTAGDGQRFIGKTADALRDQVDDHLHKFVGRVEESFHIAEGALRTYATAVTNAQAEADQALSSIQGLSDDDPGRETMKQRASDAKSDLETAATNLRSSLSHAGSLMVQPVSDCDLFWEAFQWLTIIISVIAVFTGGILGIIAWGMNAALLIKTIVDFSQGKASGLELGLAFLGVLFPSTKGINVGQLIKGLGNTLKTGIGSLSAGGKALSLQAGNIARLTGLPKIVIVPVVAGAKVGASFRSGFDDLVRLVGDDWARVTGNVTGTWGKVGAYGLVTIERMGRFTVAALVPLNATEIGVLGFGGAARLAFGERVLGIPHPQLHELLVNAGRTDSILRGGSPATHITPGTLVPVPRVSPAGVHFAPGFTAGVPPLTAFRPGTAGFGGLTDLFHLSMTRLPTVDLGALGFGGLRALPAPGAGLGPGAHLVPGAIGAVPPVGQVSLPPGVMGAVPPVGQVSLPPGMVGAVPPVSQVSLPPGMVGAVPPVGQMHLPPGTVGLTANPVSVPGLTHFGGLTPAPALVTPPVPHGMTVGAGGLTLPATHGLGTSGPGTHGAVDLLHQTDLAAGQVRLDSNLLLPGHTAVDLLSDARGAGPVGHLAPDVDLGLHTGTAHTAHVPAVGMGDGVALARGAVGYAEDLNDLTIGELHALAVGDVAVTGIRADGISLRIGDTPARTIDAHTVAATAPVGPAPVSHLPGTGAAAHAPGTGAVTHVPGGVPETGALQVPGTGSAGLPGSKALHVPEAGPGSAGVGTGALHVPETGAVQLPVPGTGHVPSVAPHPPAAASGPTPAPAVPGAGQAVTKAPVPGGTHGVPAPGRSGVPVPERPGAAAPGTGDRAVTPAPAAATPAPPALSPKELALGLLRGDNPPAPVPAGQSARAGDVSGVSARPALDSSGGGHGAAAHDALDLVARPGRAADTGTTLPPLNVSRLEPSAPVPVPGKAGEPVPVPAAGKAEEPVPVPAEPRPDKGKGRAAPPPPDTSGIGRWQGWGATDNMNRRIRATHQIIIGGSSGHEAIARLNGWASYQRALTDLGRAEHRLDELTPPPGTGSSSGPTVAHLAAMEDVAKANLVVDKAEFLLRDLGMANPAAVHQEVLTVTAKVHQGGLLGGSPLPRRVQLPDGNTPHPAVPHADTPPVNPADDLADDAMDIEPSPGAHGADNALGLDGTGNAAHVPVPHQPVPHPGAGHPPAGRPADTGGGMEIDLPARPTGGTHLWNPAGRNGGLSLVNDAFHQDLPRGAAPAGPLDEAGYLDFVTDSVTNSRPLGFVVNTIVHYDGLTGLQRFLDSVTQGLQGFDGRIAVVVGVNGPPGSLAAIESAMRAQLASVRFEHPLALVQVPVTPKKNFPYGTVRNATLESAPSTHAVRSMMENGQHPYVSIMDFDAYPHLTPDGRHVFQYFDDTLRMPDEAAIRAAGETPPPPVRPLMMAGGYRAPDLTDPAALRGLIDDTNARLAKDHTGAGAPPAVTEAELPGLLNRIDQDMHARTRLTGIHQQLPYAPEPNLFVDGAAVLFGQGKKLDVRFGPGGAEFGQLSNRLNQLNAWELDRRLPLPGGGTPQQLHQSLRQAADALRGGAPIAARDLPVVRNAFRGLVDALDGPHPVLPGFTAADLAQLRGLADAFGHRAVPDLAGGGPDLARLLGRLDDALDFRLTERQIAARNSVLPDRGTAFVNDVEGAAVPTDLSRLLAGAKKGPLPQDHSDSIKNAVDRLVGDAGKGNVQTNRKGVFAERVRDEWTGWRTAGPYDAANGINRTDDPLWPVIHPPGAAGQVPQRLAGDVSATLDTRLGTSANPLGLGVSAPVPGGDALRAGVPADELRLALHNLTLSSDKLSLLRQLRMFRDVQLAPGAARYTPPPGSLFGALQDAARTDAALDPNTILRNVIDRLDTRPPGSKPLDADEVKKLYPGIRDGLDTRFGPVLDRLTQHGWSTDDFFARLTQGQIHPPSGTLQEFRAGGERFGMDGGSLLVLERYADALGRDIRVTGADGVTQTVHGAPGLGAKRGRDELPPLDITWQPGHGWRVGPPSPETAPPPHGGPGSGGAGDPFGGADDRGPVKRPRQDDAGGPGPGGGSWSSGGEPRPSGSPVDTHMADDWHHGPALNDGDWQRAVDDARQREASARADVRRAENYLSLLVEHDRGGSSSTSGMGDHLHQADAELREARQALADAQDDLQALGVAGDLSRLDIHDSQSFTDTPPGGST</sequence>
<evidence type="ECO:0000259" key="4">
    <source>
        <dbReference type="Pfam" id="PF21725"/>
    </source>
</evidence>
<feature type="compositionally biased region" description="Basic and acidic residues" evidence="2">
    <location>
        <begin position="2093"/>
        <end position="2106"/>
    </location>
</feature>
<feature type="compositionally biased region" description="Low complexity" evidence="2">
    <location>
        <begin position="987"/>
        <end position="1000"/>
    </location>
</feature>
<evidence type="ECO:0000256" key="1">
    <source>
        <dbReference type="SAM" id="Coils"/>
    </source>
</evidence>
<feature type="compositionally biased region" description="Low complexity" evidence="2">
    <location>
        <begin position="2119"/>
        <end position="2129"/>
    </location>
</feature>
<evidence type="ECO:0000256" key="2">
    <source>
        <dbReference type="SAM" id="MobiDB-lite"/>
    </source>
</evidence>
<dbReference type="PANTHER" id="PTHR45725">
    <property type="entry name" value="FORMIN HOMOLOGY 2 FAMILY MEMBER"/>
    <property type="match status" value="1"/>
</dbReference>
<gene>
    <name evidence="5" type="ORF">NX801_14245</name>
</gene>
<dbReference type="Pfam" id="PF21725">
    <property type="entry name" value="T7SS_signal"/>
    <property type="match status" value="1"/>
</dbReference>
<feature type="compositionally biased region" description="Pro residues" evidence="2">
    <location>
        <begin position="2068"/>
        <end position="2079"/>
    </location>
</feature>
<evidence type="ECO:0000313" key="5">
    <source>
        <dbReference type="EMBL" id="MCS0636800.1"/>
    </source>
</evidence>
<feature type="region of interest" description="Disordered" evidence="2">
    <location>
        <begin position="113"/>
        <end position="134"/>
    </location>
</feature>
<name>A0ABT2CHB1_9ACTN</name>
<feature type="region of interest" description="Disordered" evidence="2">
    <location>
        <begin position="816"/>
        <end position="948"/>
    </location>
</feature>
<keyword evidence="1" id="KW-0175">Coiled coil</keyword>
<accession>A0ABT2CHB1</accession>
<dbReference type="PANTHER" id="PTHR45725:SF1">
    <property type="entry name" value="DISHEVELLED ASSOCIATED ACTIVATOR OF MORPHOGENESIS, ISOFORM D"/>
    <property type="match status" value="1"/>
</dbReference>
<protein>
    <submittedName>
        <fullName evidence="5">Sugar-binding protein</fullName>
    </submittedName>
</protein>
<dbReference type="InterPro" id="IPR051425">
    <property type="entry name" value="Formin_Homology"/>
</dbReference>
<feature type="domain" description="Putative T7SS secretion signal" evidence="4">
    <location>
        <begin position="19"/>
        <end position="112"/>
    </location>
</feature>
<dbReference type="Proteomes" id="UP001431313">
    <property type="component" value="Unassembled WGS sequence"/>
</dbReference>
<dbReference type="RefSeq" id="WP_258788056.1">
    <property type="nucleotide sequence ID" value="NZ_JANUGQ010000010.1"/>
</dbReference>
<keyword evidence="3" id="KW-0472">Membrane</keyword>
<proteinExistence type="predicted"/>
<reference evidence="5" key="1">
    <citation type="submission" date="2022-08" db="EMBL/GenBank/DDBJ databases">
        <authorList>
            <person name="Somphong A."/>
            <person name="Phongsopitanun W."/>
        </authorList>
    </citation>
    <scope>NUCLEOTIDE SEQUENCE</scope>
    <source>
        <strain evidence="5">LP05-1</strain>
    </source>
</reference>
<keyword evidence="6" id="KW-1185">Reference proteome</keyword>
<dbReference type="EMBL" id="JANUGQ010000010">
    <property type="protein sequence ID" value="MCS0636800.1"/>
    <property type="molecule type" value="Genomic_DNA"/>
</dbReference>
<evidence type="ECO:0000256" key="3">
    <source>
        <dbReference type="SAM" id="Phobius"/>
    </source>
</evidence>
<feature type="transmembrane region" description="Helical" evidence="3">
    <location>
        <begin position="171"/>
        <end position="194"/>
    </location>
</feature>
<feature type="compositionally biased region" description="Basic and acidic residues" evidence="2">
    <location>
        <begin position="120"/>
        <end position="134"/>
    </location>
</feature>
<evidence type="ECO:0000313" key="6">
    <source>
        <dbReference type="Proteomes" id="UP001431313"/>
    </source>
</evidence>
<feature type="region of interest" description="Disordered" evidence="2">
    <location>
        <begin position="962"/>
        <end position="1036"/>
    </location>
</feature>
<feature type="region of interest" description="Disordered" evidence="2">
    <location>
        <begin position="1155"/>
        <end position="1209"/>
    </location>
</feature>
<feature type="region of interest" description="Disordered" evidence="2">
    <location>
        <begin position="2033"/>
        <end position="2149"/>
    </location>
</feature>
<feature type="compositionally biased region" description="Low complexity" evidence="2">
    <location>
        <begin position="819"/>
        <end position="849"/>
    </location>
</feature>
<feature type="compositionally biased region" description="Gly residues" evidence="2">
    <location>
        <begin position="2080"/>
        <end position="2090"/>
    </location>
</feature>
<feature type="coiled-coil region" evidence="1">
    <location>
        <begin position="2195"/>
        <end position="2222"/>
    </location>
</feature>
<organism evidence="5 6">
    <name type="scientific">Streptomyces pyxinae</name>
    <dbReference type="NCBI Taxonomy" id="2970734"/>
    <lineage>
        <taxon>Bacteria</taxon>
        <taxon>Bacillati</taxon>
        <taxon>Actinomycetota</taxon>
        <taxon>Actinomycetes</taxon>
        <taxon>Kitasatosporales</taxon>
        <taxon>Streptomycetaceae</taxon>
        <taxon>Streptomyces</taxon>
    </lineage>
</organism>
<comment type="caution">
    <text evidence="5">The sequence shown here is derived from an EMBL/GenBank/DDBJ whole genome shotgun (WGS) entry which is preliminary data.</text>
</comment>
<keyword evidence="3" id="KW-0812">Transmembrane</keyword>
<feature type="compositionally biased region" description="Gly residues" evidence="2">
    <location>
        <begin position="2108"/>
        <end position="2118"/>
    </location>
</feature>